<dbReference type="InterPro" id="IPR012341">
    <property type="entry name" value="6hp_glycosidase-like_sf"/>
</dbReference>
<gene>
    <name evidence="2" type="ORF">ENR23_11090</name>
</gene>
<dbReference type="PANTHER" id="PTHR42899">
    <property type="entry name" value="SPERMATOGENESIS-ASSOCIATED PROTEIN 20"/>
    <property type="match status" value="1"/>
</dbReference>
<dbReference type="GO" id="GO:0005975">
    <property type="term" value="P:carbohydrate metabolic process"/>
    <property type="evidence" value="ECO:0007669"/>
    <property type="project" value="InterPro"/>
</dbReference>
<evidence type="ECO:0008006" key="3">
    <source>
        <dbReference type="Google" id="ProtNLM"/>
    </source>
</evidence>
<sequence length="367" mass="39338">MTAALLLALALVAPVSAGDAALYDRLVAGVAAAYDSARGGFVARDGLVSEAAVELALLHGRERGDAAWTQRGLATLDWTIGLLDSVGGGFYTRARDKSRETTAFDKMTVPNARRLEVLLLAHRVTGDARWRRAAARVVDYGERVLLDGRGGFVHGQVGDRQLVPESNGAMLRAWLLWGALDGDARRRDFARRSFDRVWSACWSGLPGLVRRGVFGEIGSAPLLTDQIEMGRAYAWGAHLGGRAVDLERARAVADTMLRAYADPRGGLRTRAVPNRKGVVRAAPREASENARAARFLAELAAVTGEGRYREAARALVAAFARDLGRPMGLAGADWALALRALHAPDLPARPEWREVPARPAPGAGGGR</sequence>
<dbReference type="InterPro" id="IPR008928">
    <property type="entry name" value="6-hairpin_glycosidase_sf"/>
</dbReference>
<evidence type="ECO:0000313" key="2">
    <source>
        <dbReference type="EMBL" id="HGZ43945.1"/>
    </source>
</evidence>
<evidence type="ECO:0000256" key="1">
    <source>
        <dbReference type="SAM" id="SignalP"/>
    </source>
</evidence>
<organism evidence="2">
    <name type="scientific">Eiseniibacteriota bacterium</name>
    <dbReference type="NCBI Taxonomy" id="2212470"/>
    <lineage>
        <taxon>Bacteria</taxon>
        <taxon>Candidatus Eiseniibacteriota</taxon>
    </lineage>
</organism>
<dbReference type="Gene3D" id="1.50.10.10">
    <property type="match status" value="1"/>
</dbReference>
<proteinExistence type="predicted"/>
<accession>A0A832I5X5</accession>
<name>A0A832I5X5_UNCEI</name>
<dbReference type="InterPro" id="IPR024705">
    <property type="entry name" value="Ssp411"/>
</dbReference>
<feature type="signal peptide" evidence="1">
    <location>
        <begin position="1"/>
        <end position="17"/>
    </location>
</feature>
<dbReference type="EMBL" id="DSQF01000022">
    <property type="protein sequence ID" value="HGZ43945.1"/>
    <property type="molecule type" value="Genomic_DNA"/>
</dbReference>
<comment type="caution">
    <text evidence="2">The sequence shown here is derived from an EMBL/GenBank/DDBJ whole genome shotgun (WGS) entry which is preliminary data.</text>
</comment>
<dbReference type="PANTHER" id="PTHR42899:SF1">
    <property type="entry name" value="SPERMATOGENESIS-ASSOCIATED PROTEIN 20"/>
    <property type="match status" value="1"/>
</dbReference>
<feature type="chain" id="PRO_5032370925" description="Glycosyl hydrolase" evidence="1">
    <location>
        <begin position="18"/>
        <end position="367"/>
    </location>
</feature>
<dbReference type="AlphaFoldDB" id="A0A832I5X5"/>
<dbReference type="SUPFAM" id="SSF48208">
    <property type="entry name" value="Six-hairpin glycosidases"/>
    <property type="match status" value="1"/>
</dbReference>
<reference evidence="2" key="1">
    <citation type="journal article" date="2020" name="mSystems">
        <title>Genome- and Community-Level Interaction Insights into Carbon Utilization and Element Cycling Functions of Hydrothermarchaeota in Hydrothermal Sediment.</title>
        <authorList>
            <person name="Zhou Z."/>
            <person name="Liu Y."/>
            <person name="Xu W."/>
            <person name="Pan J."/>
            <person name="Luo Z.H."/>
            <person name="Li M."/>
        </authorList>
    </citation>
    <scope>NUCLEOTIDE SEQUENCE [LARGE SCALE GENOMIC DNA]</scope>
    <source>
        <strain evidence="2">SpSt-381</strain>
    </source>
</reference>
<keyword evidence="1" id="KW-0732">Signal</keyword>
<protein>
    <recommendedName>
        <fullName evidence="3">Glycosyl hydrolase</fullName>
    </recommendedName>
</protein>